<name>W1YH67_9ZZZZ</name>
<organism evidence="1">
    <name type="scientific">human gut metagenome</name>
    <dbReference type="NCBI Taxonomy" id="408170"/>
    <lineage>
        <taxon>unclassified sequences</taxon>
        <taxon>metagenomes</taxon>
        <taxon>organismal metagenomes</taxon>
    </lineage>
</organism>
<evidence type="ECO:0008006" key="2">
    <source>
        <dbReference type="Google" id="ProtNLM"/>
    </source>
</evidence>
<protein>
    <recommendedName>
        <fullName evidence="2">Fibronectin type-III domain-containing protein</fullName>
    </recommendedName>
</protein>
<gene>
    <name evidence="1" type="ORF">Q604_UNBC05014G0001</name>
</gene>
<dbReference type="InterPro" id="IPR036116">
    <property type="entry name" value="FN3_sf"/>
</dbReference>
<comment type="caution">
    <text evidence="1">The sequence shown here is derived from an EMBL/GenBank/DDBJ whole genome shotgun (WGS) entry which is preliminary data.</text>
</comment>
<dbReference type="Gene3D" id="2.60.40.10">
    <property type="entry name" value="Immunoglobulins"/>
    <property type="match status" value="1"/>
</dbReference>
<sequence length="61" mass="6910">VYMATSKTGKYSLVKTTTAKTYTKTGLTKGKTYYFKVRAYKTVDGTKVYGNYSTVKYVKVK</sequence>
<feature type="non-terminal residue" evidence="1">
    <location>
        <position position="1"/>
    </location>
</feature>
<dbReference type="SUPFAM" id="SSF49265">
    <property type="entry name" value="Fibronectin type III"/>
    <property type="match status" value="1"/>
</dbReference>
<dbReference type="EMBL" id="AZMM01005014">
    <property type="protein sequence ID" value="ETJ41055.1"/>
    <property type="molecule type" value="Genomic_DNA"/>
</dbReference>
<proteinExistence type="predicted"/>
<dbReference type="AlphaFoldDB" id="W1YH67"/>
<accession>W1YH67</accession>
<dbReference type="InterPro" id="IPR013783">
    <property type="entry name" value="Ig-like_fold"/>
</dbReference>
<reference evidence="1" key="1">
    <citation type="submission" date="2013-12" db="EMBL/GenBank/DDBJ databases">
        <title>A Varibaculum cambriense genome reconstructed from a premature infant gut community with otherwise low bacterial novelty that shifts toward anaerobic metabolism during the third week of life.</title>
        <authorList>
            <person name="Brown C.T."/>
            <person name="Sharon I."/>
            <person name="Thomas B.C."/>
            <person name="Castelle C.J."/>
            <person name="Morowitz M.J."/>
            <person name="Banfield J.F."/>
        </authorList>
    </citation>
    <scope>NUCLEOTIDE SEQUENCE</scope>
</reference>
<evidence type="ECO:0000313" key="1">
    <source>
        <dbReference type="EMBL" id="ETJ41055.1"/>
    </source>
</evidence>